<dbReference type="AlphaFoldDB" id="A0A4Y5YQS7"/>
<evidence type="ECO:0000313" key="2">
    <source>
        <dbReference type="Proteomes" id="UP000316125"/>
    </source>
</evidence>
<dbReference type="Proteomes" id="UP000316125">
    <property type="component" value="Chromosome"/>
</dbReference>
<sequence>MTDDEPNPWARIVGPCHTVASMARTLERTETEVVEAGGDLRLLMLHTSDDVYLFPSFQLQDGNIVEGLQEVLRVLETGTASRWTWAQWLNVALPEENPPRNITLLYDGQLEEALRGARHVAWSWSS</sequence>
<gene>
    <name evidence="1" type="ORF">FIV50_08590</name>
</gene>
<evidence type="ECO:0000313" key="1">
    <source>
        <dbReference type="EMBL" id="QDE34845.1"/>
    </source>
</evidence>
<dbReference type="OrthoDB" id="5068694at2"/>
<name>A0A4Y5YQS7_9MICO</name>
<protein>
    <submittedName>
        <fullName evidence="1">Uncharacterized protein</fullName>
    </submittedName>
</protein>
<accession>A0A4Y5YQS7</accession>
<proteinExistence type="predicted"/>
<organism evidence="1 2">
    <name type="scientific">Microbacterium foliorum</name>
    <dbReference type="NCBI Taxonomy" id="104336"/>
    <lineage>
        <taxon>Bacteria</taxon>
        <taxon>Bacillati</taxon>
        <taxon>Actinomycetota</taxon>
        <taxon>Actinomycetes</taxon>
        <taxon>Micrococcales</taxon>
        <taxon>Microbacteriaceae</taxon>
        <taxon>Microbacterium</taxon>
    </lineage>
</organism>
<reference evidence="1 2" key="1">
    <citation type="submission" date="2019-06" db="EMBL/GenBank/DDBJ databases">
        <title>Complete genome of Microbacterium foliorum M2.</title>
        <authorList>
            <person name="Cao G."/>
        </authorList>
    </citation>
    <scope>NUCLEOTIDE SEQUENCE [LARGE SCALE GENOMIC DNA]</scope>
    <source>
        <strain evidence="1 2">M2</strain>
    </source>
</reference>
<dbReference type="EMBL" id="CP041040">
    <property type="protein sequence ID" value="QDE34845.1"/>
    <property type="molecule type" value="Genomic_DNA"/>
</dbReference>
<dbReference type="RefSeq" id="WP_140037080.1">
    <property type="nucleotide sequence ID" value="NZ_CP041040.1"/>
</dbReference>